<reference evidence="1" key="1">
    <citation type="submission" date="2009-01" db="EMBL/GenBank/DDBJ databases">
        <title>Complete sequence of chromosome Cyanothece sp. PCC 7425.</title>
        <authorList>
            <consortium name="US DOE Joint Genome Institute"/>
            <person name="Lucas S."/>
            <person name="Copeland A."/>
            <person name="Lapidus A."/>
            <person name="Glavina del Rio T."/>
            <person name="Dalin E."/>
            <person name="Tice H."/>
            <person name="Bruce D."/>
            <person name="Goodwin L."/>
            <person name="Pitluck S."/>
            <person name="Sims D."/>
            <person name="Meineke L."/>
            <person name="Brettin T."/>
            <person name="Detter J.C."/>
            <person name="Han C."/>
            <person name="Larimer F."/>
            <person name="Land M."/>
            <person name="Hauser L."/>
            <person name="Kyrpides N."/>
            <person name="Ovchinnikova G."/>
            <person name="Liberton M."/>
            <person name="Stoeckel J."/>
            <person name="Banerjee A."/>
            <person name="Singh A."/>
            <person name="Page L."/>
            <person name="Sato H."/>
            <person name="Zhao L."/>
            <person name="Sherman L."/>
            <person name="Pakrasi H."/>
            <person name="Richardson P."/>
        </authorList>
    </citation>
    <scope>NUCLEOTIDE SEQUENCE</scope>
    <source>
        <strain evidence="1">PCC 7425</strain>
    </source>
</reference>
<evidence type="ECO:0000313" key="1">
    <source>
        <dbReference type="EMBL" id="ACL47252.1"/>
    </source>
</evidence>
<protein>
    <recommendedName>
        <fullName evidence="2">Glycosyltransferase subfamily 4-like N-terminal domain-containing protein</fullName>
    </recommendedName>
</protein>
<accession>B8HNC5</accession>
<organism evidence="1">
    <name type="scientific">Cyanothece sp. (strain PCC 7425 / ATCC 29141)</name>
    <dbReference type="NCBI Taxonomy" id="395961"/>
    <lineage>
        <taxon>Bacteria</taxon>
        <taxon>Bacillati</taxon>
        <taxon>Cyanobacteriota</taxon>
        <taxon>Cyanophyceae</taxon>
        <taxon>Gomontiellales</taxon>
        <taxon>Cyanothecaceae</taxon>
        <taxon>Cyanothece</taxon>
    </lineage>
</organism>
<dbReference type="eggNOG" id="ENOG502Z8R5">
    <property type="taxonomic scope" value="Bacteria"/>
</dbReference>
<proteinExistence type="predicted"/>
<dbReference type="STRING" id="395961.Cyan7425_4954"/>
<gene>
    <name evidence="1" type="ordered locus">Cyan7425_4954</name>
</gene>
<dbReference type="OrthoDB" id="8478474at2"/>
<dbReference type="HOGENOM" id="CLU_755862_0_0_3"/>
<dbReference type="AlphaFoldDB" id="B8HNC5"/>
<dbReference type="KEGG" id="cyn:Cyan7425_4954"/>
<name>B8HNC5_CYAP4</name>
<sequence length="362" mass="40263">MLVIAIVPSLPPSINGVGDYAFNLALQLRQEFGIETQFIVCDPNWEKVSGLGSFSIQHIGQRSAANLLSILNHQNISTVILHYVGYGYAKRGYPAWLGEGLKTWKKQHQKARLITMFHEVYASGPPWTSAFWLTSLQRSLATQLSRMSNSLFTSKQAYAEIIQSLTPNSSSKLSLLPIFSSIGEPQTIPLLKDRSRRLVVFGHKNSRLRVYNEYLPQLKQVCQQLQIQEIYDIGVPTNLELSELIDVPVIEKGITAAPDVSNILLNSLASLVGFPPPDYLAKSSIYASYCSHGVFSILPVGIVKPVDGLVAGKHYWALDCQTEPITLDRAQEIATHAYTWYQSHSLPEQARIYATHLTAIPS</sequence>
<dbReference type="SUPFAM" id="SSF53756">
    <property type="entry name" value="UDP-Glycosyltransferase/glycogen phosphorylase"/>
    <property type="match status" value="1"/>
</dbReference>
<evidence type="ECO:0008006" key="2">
    <source>
        <dbReference type="Google" id="ProtNLM"/>
    </source>
</evidence>
<dbReference type="EMBL" id="CP001344">
    <property type="protein sequence ID" value="ACL47252.1"/>
    <property type="molecule type" value="Genomic_DNA"/>
</dbReference>